<name>A0A246HPS6_STEMA</name>
<dbReference type="Gene3D" id="3.40.50.880">
    <property type="match status" value="1"/>
</dbReference>
<dbReference type="EMBL" id="NIVS01000011">
    <property type="protein sequence ID" value="OWQ55579.1"/>
    <property type="molecule type" value="Genomic_DNA"/>
</dbReference>
<dbReference type="PANTHER" id="PTHR42733">
    <property type="entry name" value="DJ-1 PROTEIN"/>
    <property type="match status" value="1"/>
</dbReference>
<dbReference type="GO" id="GO:0006508">
    <property type="term" value="P:proteolysis"/>
    <property type="evidence" value="ECO:0007669"/>
    <property type="project" value="UniProtKB-KW"/>
</dbReference>
<dbReference type="NCBIfam" id="TIGR01382">
    <property type="entry name" value="PfpI"/>
    <property type="match status" value="1"/>
</dbReference>
<dbReference type="Proteomes" id="UP000198157">
    <property type="component" value="Unassembled WGS sequence"/>
</dbReference>
<dbReference type="Pfam" id="PF01965">
    <property type="entry name" value="DJ-1_PfpI"/>
    <property type="match status" value="1"/>
</dbReference>
<dbReference type="CDD" id="cd03134">
    <property type="entry name" value="GATase1_PfpI_like"/>
    <property type="match status" value="1"/>
</dbReference>
<feature type="domain" description="DJ-1/PfpI" evidence="2">
    <location>
        <begin position="8"/>
        <end position="176"/>
    </location>
</feature>
<dbReference type="GO" id="GO:0008233">
    <property type="term" value="F:peptidase activity"/>
    <property type="evidence" value="ECO:0007669"/>
    <property type="project" value="UniProtKB-KW"/>
</dbReference>
<dbReference type="SUPFAM" id="SSF52317">
    <property type="entry name" value="Class I glutamine amidotransferase-like"/>
    <property type="match status" value="1"/>
</dbReference>
<reference evidence="3 4" key="1">
    <citation type="submission" date="2017-06" db="EMBL/GenBank/DDBJ databases">
        <authorList>
            <person name="Kim H.J."/>
            <person name="Triplett B.A."/>
        </authorList>
    </citation>
    <scope>NUCLEOTIDE SEQUENCE [LARGE SCALE GENOMIC DNA]</scope>
    <source>
        <strain evidence="3 4">13146</strain>
    </source>
</reference>
<sequence>MAHALNGKHIAILATDGFEQSELQDPKRLLESWGASVKVIAPGDASQICGWKDKDWGENVKVDAPLKGAKAEDYDALVLPGGVINPDKLRIDTDAIALIKAFGAAGKPVAAICHGPWLLVESGLAKGRKVTSWPSLKTDLGNAGAEWTDAEVVVDGGLITSRKPGDIPAFADAVAKALAG</sequence>
<protein>
    <submittedName>
        <fullName evidence="3">Protease</fullName>
    </submittedName>
</protein>
<evidence type="ECO:0000313" key="3">
    <source>
        <dbReference type="EMBL" id="OWQ55579.1"/>
    </source>
</evidence>
<dbReference type="InterPro" id="IPR029062">
    <property type="entry name" value="Class_I_gatase-like"/>
</dbReference>
<comment type="caution">
    <text evidence="3">The sequence shown here is derived from an EMBL/GenBank/DDBJ whole genome shotgun (WGS) entry which is preliminary data.</text>
</comment>
<dbReference type="AlphaFoldDB" id="A0A246HPS6"/>
<evidence type="ECO:0000256" key="1">
    <source>
        <dbReference type="ARBA" id="ARBA00008542"/>
    </source>
</evidence>
<dbReference type="InterPro" id="IPR006286">
    <property type="entry name" value="C56_PfpI-like"/>
</dbReference>
<keyword evidence="3" id="KW-0645">Protease</keyword>
<dbReference type="PANTHER" id="PTHR42733:SF12">
    <property type="entry name" value="PROTEINASE"/>
    <property type="match status" value="1"/>
</dbReference>
<dbReference type="OrthoDB" id="9792284at2"/>
<keyword evidence="3" id="KW-0378">Hydrolase</keyword>
<dbReference type="InterPro" id="IPR002818">
    <property type="entry name" value="DJ-1/PfpI"/>
</dbReference>
<dbReference type="PROSITE" id="PS51276">
    <property type="entry name" value="PEPTIDASE_C56_PFPI"/>
    <property type="match status" value="1"/>
</dbReference>
<accession>A0A246HPS6</accession>
<evidence type="ECO:0000313" key="4">
    <source>
        <dbReference type="Proteomes" id="UP000198157"/>
    </source>
</evidence>
<proteinExistence type="inferred from homology"/>
<evidence type="ECO:0000259" key="2">
    <source>
        <dbReference type="Pfam" id="PF01965"/>
    </source>
</evidence>
<gene>
    <name evidence="3" type="ORF">CEE60_04635</name>
</gene>
<organism evidence="3 4">
    <name type="scientific">Stenotrophomonas maltophilia</name>
    <name type="common">Pseudomonas maltophilia</name>
    <name type="synonym">Xanthomonas maltophilia</name>
    <dbReference type="NCBI Taxonomy" id="40324"/>
    <lineage>
        <taxon>Bacteria</taxon>
        <taxon>Pseudomonadati</taxon>
        <taxon>Pseudomonadota</taxon>
        <taxon>Gammaproteobacteria</taxon>
        <taxon>Lysobacterales</taxon>
        <taxon>Lysobacteraceae</taxon>
        <taxon>Stenotrophomonas</taxon>
        <taxon>Stenotrophomonas maltophilia group</taxon>
    </lineage>
</organism>
<comment type="similarity">
    <text evidence="1">Belongs to the peptidase C56 family.</text>
</comment>